<evidence type="ECO:0000313" key="2">
    <source>
        <dbReference type="Proteomes" id="UP000196877"/>
    </source>
</evidence>
<sequence>MGFQLQSYRNLKRRLGFIDSIIEVNELAIRNLLKLKSQSEFTFYIKRLSDIHGIIVDFSKSYDVLSVKMAGSYIVKVYTEFELFLYEFNNEFNEINKSAKWEYKNNCGSKLEQSFKNVAQEFRYQDNLDFKIAEYYRYCRNMIVHTRDRNLEKKLRDEYNHLLSCKEEIIKSFNVKNAPKTIKELSFEDFVLFTKVVKRIGKRLCKYSEPNQPENIILSLDLRKFKKFINNEVRLKKCILGELMTLYSYSQDEAVSLLNCVDINEIICIL</sequence>
<dbReference type="EMBL" id="CP021920">
    <property type="protein sequence ID" value="ASB87489.1"/>
    <property type="molecule type" value="Genomic_DNA"/>
</dbReference>
<protein>
    <recommendedName>
        <fullName evidence="3">Cthe-2314-like HEPN domain-containing protein</fullName>
    </recommendedName>
</protein>
<evidence type="ECO:0000313" key="1">
    <source>
        <dbReference type="EMBL" id="ASB87489.1"/>
    </source>
</evidence>
<keyword evidence="2" id="KW-1185">Reference proteome</keyword>
<gene>
    <name evidence="1" type="ORF">S101395_00935</name>
</gene>
<dbReference type="GeneID" id="92851881"/>
<name>A0ABM6LDZ4_9BACI</name>
<accession>A0ABM6LDZ4</accession>
<dbReference type="RefSeq" id="WP_006637374.1">
    <property type="nucleotide sequence ID" value="NZ_CABJEH010000007.1"/>
</dbReference>
<organism evidence="1 2">
    <name type="scientific">Bacillus sonorensis</name>
    <dbReference type="NCBI Taxonomy" id="119858"/>
    <lineage>
        <taxon>Bacteria</taxon>
        <taxon>Bacillati</taxon>
        <taxon>Bacillota</taxon>
        <taxon>Bacilli</taxon>
        <taxon>Bacillales</taxon>
        <taxon>Bacillaceae</taxon>
        <taxon>Bacillus</taxon>
    </lineage>
</organism>
<dbReference type="Proteomes" id="UP000196877">
    <property type="component" value="Chromosome"/>
</dbReference>
<reference evidence="1 2" key="1">
    <citation type="submission" date="2017-06" db="EMBL/GenBank/DDBJ databases">
        <title>Genome sequence of Bacillus sonorensis strain SRCM101395.</title>
        <authorList>
            <person name="Cho S.H."/>
        </authorList>
    </citation>
    <scope>NUCLEOTIDE SEQUENCE [LARGE SCALE GENOMIC DNA]</scope>
    <source>
        <strain evidence="1 2">SRCM101395</strain>
    </source>
</reference>
<proteinExistence type="predicted"/>
<evidence type="ECO:0008006" key="3">
    <source>
        <dbReference type="Google" id="ProtNLM"/>
    </source>
</evidence>